<dbReference type="Pfam" id="PF01979">
    <property type="entry name" value="Amidohydro_1"/>
    <property type="match status" value="1"/>
</dbReference>
<comment type="caution">
    <text evidence="6">Lacks conserved residue(s) required for the propagation of feature annotation.</text>
</comment>
<dbReference type="GO" id="GO:0004151">
    <property type="term" value="F:dihydroorotase activity"/>
    <property type="evidence" value="ECO:0007669"/>
    <property type="project" value="UniProtKB-UniRule"/>
</dbReference>
<evidence type="ECO:0000313" key="8">
    <source>
        <dbReference type="EMBL" id="SET58730.1"/>
    </source>
</evidence>
<feature type="active site" evidence="6">
    <location>
        <position position="304"/>
    </location>
</feature>
<dbReference type="EC" id="3.5.2.3" evidence="6"/>
<dbReference type="InterPro" id="IPR004722">
    <property type="entry name" value="DHOase"/>
</dbReference>
<comment type="pathway">
    <text evidence="6">Pyrimidine metabolism; UMP biosynthesis via de novo pathway; (S)-dihydroorotate from bicarbonate: step 3/3.</text>
</comment>
<gene>
    <name evidence="6" type="primary">pyrC</name>
    <name evidence="8" type="ORF">SAMN04487772_1333</name>
</gene>
<dbReference type="NCBIfam" id="NF006839">
    <property type="entry name" value="PRK09357.1-4"/>
    <property type="match status" value="1"/>
</dbReference>
<keyword evidence="6" id="KW-0862">Zinc</keyword>
<dbReference type="GO" id="GO:0008270">
    <property type="term" value="F:zinc ion binding"/>
    <property type="evidence" value="ECO:0007669"/>
    <property type="project" value="UniProtKB-UniRule"/>
</dbReference>
<dbReference type="PANTHER" id="PTHR43668">
    <property type="entry name" value="ALLANTOINASE"/>
    <property type="match status" value="1"/>
</dbReference>
<dbReference type="STRING" id="29364.SAMN04487772_1333"/>
<feature type="binding site" evidence="6">
    <location>
        <position position="178"/>
    </location>
    <ligand>
        <name>Zn(2+)</name>
        <dbReference type="ChEBI" id="CHEBI:29105"/>
        <label>2</label>
    </ligand>
</feature>
<dbReference type="GO" id="GO:0006145">
    <property type="term" value="P:purine nucleobase catabolic process"/>
    <property type="evidence" value="ECO:0007669"/>
    <property type="project" value="TreeGrafter"/>
</dbReference>
<evidence type="ECO:0000256" key="1">
    <source>
        <dbReference type="ARBA" id="ARBA00002368"/>
    </source>
</evidence>
<comment type="catalytic activity">
    <reaction evidence="6">
        <text>(S)-dihydroorotate + H2O = N-carbamoyl-L-aspartate + H(+)</text>
        <dbReference type="Rhea" id="RHEA:24296"/>
        <dbReference type="ChEBI" id="CHEBI:15377"/>
        <dbReference type="ChEBI" id="CHEBI:15378"/>
        <dbReference type="ChEBI" id="CHEBI:30864"/>
        <dbReference type="ChEBI" id="CHEBI:32814"/>
        <dbReference type="EC" id="3.5.2.3"/>
    </reaction>
</comment>
<dbReference type="InterPro" id="IPR050138">
    <property type="entry name" value="DHOase/Allantoinase_Hydrolase"/>
</dbReference>
<dbReference type="AlphaFoldDB" id="A0A1I0FK48"/>
<dbReference type="GO" id="GO:0004038">
    <property type="term" value="F:allantoinase activity"/>
    <property type="evidence" value="ECO:0007669"/>
    <property type="project" value="TreeGrafter"/>
</dbReference>
<accession>A0A1I0FK48</accession>
<evidence type="ECO:0000313" key="9">
    <source>
        <dbReference type="Proteomes" id="UP000199800"/>
    </source>
</evidence>
<dbReference type="RefSeq" id="WP_092478872.1">
    <property type="nucleotide sequence ID" value="NZ_FOHN01000033.1"/>
</dbReference>
<proteinExistence type="inferred from homology"/>
<dbReference type="GO" id="GO:0044205">
    <property type="term" value="P:'de novo' UMP biosynthetic process"/>
    <property type="evidence" value="ECO:0007669"/>
    <property type="project" value="UniProtKB-UniRule"/>
</dbReference>
<comment type="function">
    <text evidence="1 6">Catalyzes the reversible cyclization of carbamoyl aspartate to dihydroorotate.</text>
</comment>
<dbReference type="SUPFAM" id="SSF51338">
    <property type="entry name" value="Composite domain of metallo-dependent hydrolases"/>
    <property type="match status" value="1"/>
</dbReference>
<feature type="binding site" evidence="6">
    <location>
        <position position="151"/>
    </location>
    <ligand>
        <name>Zn(2+)</name>
        <dbReference type="ChEBI" id="CHEBI:29105"/>
        <label>1</label>
    </ligand>
</feature>
<keyword evidence="3 6" id="KW-0479">Metal-binding</keyword>
<feature type="binding site" evidence="6">
    <location>
        <position position="304"/>
    </location>
    <ligand>
        <name>Zn(2+)</name>
        <dbReference type="ChEBI" id="CHEBI:29105"/>
        <label>1</label>
    </ligand>
</feature>
<dbReference type="Proteomes" id="UP000199800">
    <property type="component" value="Unassembled WGS sequence"/>
</dbReference>
<feature type="binding site" evidence="6">
    <location>
        <position position="151"/>
    </location>
    <ligand>
        <name>Zn(2+)</name>
        <dbReference type="ChEBI" id="CHEBI:29105"/>
        <label>2</label>
    </ligand>
</feature>
<evidence type="ECO:0000256" key="5">
    <source>
        <dbReference type="ARBA" id="ARBA00022975"/>
    </source>
</evidence>
<feature type="binding site" evidence="6">
    <location>
        <position position="308"/>
    </location>
    <ligand>
        <name>substrate</name>
    </ligand>
</feature>
<dbReference type="PROSITE" id="PS00483">
    <property type="entry name" value="DIHYDROOROTASE_2"/>
    <property type="match status" value="1"/>
</dbReference>
<dbReference type="InterPro" id="IPR006680">
    <property type="entry name" value="Amidohydro-rel"/>
</dbReference>
<reference evidence="8 9" key="1">
    <citation type="submission" date="2016-10" db="EMBL/GenBank/DDBJ databases">
        <authorList>
            <person name="de Groot N.N."/>
        </authorList>
    </citation>
    <scope>NUCLEOTIDE SEQUENCE [LARGE SCALE GENOMIC DNA]</scope>
    <source>
        <strain evidence="8 9">DSM 1801</strain>
    </source>
</reference>
<feature type="binding site" evidence="6">
    <location>
        <position position="60"/>
    </location>
    <ligand>
        <name>Zn(2+)</name>
        <dbReference type="ChEBI" id="CHEBI:29105"/>
        <label>1</label>
    </ligand>
</feature>
<name>A0A1I0FK48_9FIRM</name>
<dbReference type="HAMAP" id="MF_00220_B">
    <property type="entry name" value="PyrC_classI_B"/>
    <property type="match status" value="1"/>
</dbReference>
<dbReference type="Gene3D" id="3.20.20.140">
    <property type="entry name" value="Metal-dependent hydrolases"/>
    <property type="match status" value="1"/>
</dbReference>
<dbReference type="Gene3D" id="2.30.40.10">
    <property type="entry name" value="Urease, subunit C, domain 1"/>
    <property type="match status" value="1"/>
</dbReference>
<feature type="binding site" evidence="6">
    <location>
        <position position="94"/>
    </location>
    <ligand>
        <name>substrate</name>
    </ligand>
</feature>
<protein>
    <recommendedName>
        <fullName evidence="6">Dihydroorotase</fullName>
        <shortName evidence="6">DHOase</shortName>
        <ecNumber evidence="6">3.5.2.3</ecNumber>
    </recommendedName>
</protein>
<feature type="domain" description="Amidohydrolase-related" evidence="7">
    <location>
        <begin position="51"/>
        <end position="418"/>
    </location>
</feature>
<dbReference type="GO" id="GO:0005737">
    <property type="term" value="C:cytoplasm"/>
    <property type="evidence" value="ECO:0007669"/>
    <property type="project" value="TreeGrafter"/>
</dbReference>
<dbReference type="SUPFAM" id="SSF51556">
    <property type="entry name" value="Metallo-dependent hydrolases"/>
    <property type="match status" value="1"/>
</dbReference>
<feature type="binding site" evidence="6">
    <location>
        <position position="231"/>
    </location>
    <ligand>
        <name>Zn(2+)</name>
        <dbReference type="ChEBI" id="CHEBI:29105"/>
        <label>2</label>
    </ligand>
</feature>
<evidence type="ECO:0000256" key="4">
    <source>
        <dbReference type="ARBA" id="ARBA00022801"/>
    </source>
</evidence>
<dbReference type="UniPathway" id="UPA00070">
    <property type="reaction ID" value="UER00117"/>
</dbReference>
<evidence type="ECO:0000256" key="2">
    <source>
        <dbReference type="ARBA" id="ARBA00010286"/>
    </source>
</evidence>
<comment type="cofactor">
    <cofactor evidence="6">
        <name>Zn(2+)</name>
        <dbReference type="ChEBI" id="CHEBI:29105"/>
    </cofactor>
    <text evidence="6">Binds 2 Zn(2+) ions per subunit.</text>
</comment>
<keyword evidence="9" id="KW-1185">Reference proteome</keyword>
<dbReference type="InterPro" id="IPR002195">
    <property type="entry name" value="Dihydroorotase_CS"/>
</dbReference>
<keyword evidence="5 6" id="KW-0665">Pyrimidine biosynthesis</keyword>
<feature type="binding site" evidence="6">
    <location>
        <begin position="62"/>
        <end position="64"/>
    </location>
    <ligand>
        <name>substrate</name>
    </ligand>
</feature>
<dbReference type="CDD" id="cd01317">
    <property type="entry name" value="DHOase_IIa"/>
    <property type="match status" value="1"/>
</dbReference>
<comment type="similarity">
    <text evidence="2 6">Belongs to the metallo-dependent hydrolases superfamily. DHOase family. Class I DHOase subfamily.</text>
</comment>
<evidence type="ECO:0000256" key="6">
    <source>
        <dbReference type="HAMAP-Rule" id="MF_00220"/>
    </source>
</evidence>
<dbReference type="InterPro" id="IPR011059">
    <property type="entry name" value="Metal-dep_hydrolase_composite"/>
</dbReference>
<dbReference type="InterPro" id="IPR032466">
    <property type="entry name" value="Metal_Hydrolase"/>
</dbReference>
<evidence type="ECO:0000256" key="3">
    <source>
        <dbReference type="ARBA" id="ARBA00022723"/>
    </source>
</evidence>
<organism evidence="8 9">
    <name type="scientific">[Clostridium] polysaccharolyticum</name>
    <dbReference type="NCBI Taxonomy" id="29364"/>
    <lineage>
        <taxon>Bacteria</taxon>
        <taxon>Bacillati</taxon>
        <taxon>Bacillota</taxon>
        <taxon>Clostridia</taxon>
        <taxon>Lachnospirales</taxon>
        <taxon>Lachnospiraceae</taxon>
    </lineage>
</organism>
<keyword evidence="4 6" id="KW-0378">Hydrolase</keyword>
<feature type="binding site" evidence="6">
    <location>
        <position position="277"/>
    </location>
    <ligand>
        <name>substrate</name>
    </ligand>
</feature>
<feature type="binding site" evidence="6">
    <location>
        <position position="62"/>
    </location>
    <ligand>
        <name>Zn(2+)</name>
        <dbReference type="ChEBI" id="CHEBI:29105"/>
        <label>1</label>
    </ligand>
</feature>
<dbReference type="PANTHER" id="PTHR43668:SF2">
    <property type="entry name" value="ALLANTOINASE"/>
    <property type="match status" value="1"/>
</dbReference>
<sequence length="421" mass="45687">MILIKNGTLVRPECMKTEQKSIVIENGKIKEIGEGYEDADFEQVIDAKGMMVAPGLIDVHVHYRDPGFTYKEDVITGANAAKKGGFTTIITMANTKPAVDNVETLAYLLEKGKETGIHVIPAAAISKDLKGKELVKMEELKAHGAIGFTDDGMSLMDEKLVVEAMKEAKRLQVPLSFHEEDPYFIENSGVNKGAVSEKLGLGGASAIAEDILVARDGMLAFETGCTINIQHISSRHSVALVKLYKEMGASVFAEAAPHHFSLDETAVLEHGTLAKMNPPLRTKEDQQAIIEGLKDGTIDIIATDHAPHSKEEKEKPFTEAPSGIIGLETSLALGITNLVKKGHLTIEELIAKMTLNPAKLYRLDYGTLEPGKCADVVIFNPDEQWTVDSFVSKASNSPFLGATLTGKVHYTICKGDVVYQN</sequence>
<dbReference type="NCBIfam" id="TIGR00857">
    <property type="entry name" value="pyrC_multi"/>
    <property type="match status" value="1"/>
</dbReference>
<dbReference type="EMBL" id="FOHN01000033">
    <property type="protein sequence ID" value="SET58730.1"/>
    <property type="molecule type" value="Genomic_DNA"/>
</dbReference>
<evidence type="ECO:0000259" key="7">
    <source>
        <dbReference type="Pfam" id="PF01979"/>
    </source>
</evidence>
<dbReference type="OrthoDB" id="9765462at2"/>